<reference evidence="2 3" key="1">
    <citation type="journal article" date="2016" name="Nat. Commun.">
        <title>Thousands of microbial genomes shed light on interconnected biogeochemical processes in an aquifer system.</title>
        <authorList>
            <person name="Anantharaman K."/>
            <person name="Brown C.T."/>
            <person name="Hug L.A."/>
            <person name="Sharon I."/>
            <person name="Castelle C.J."/>
            <person name="Probst A.J."/>
            <person name="Thomas B.C."/>
            <person name="Singh A."/>
            <person name="Wilkins M.J."/>
            <person name="Karaoz U."/>
            <person name="Brodie E.L."/>
            <person name="Williams K.H."/>
            <person name="Hubbard S.S."/>
            <person name="Banfield J.F."/>
        </authorList>
    </citation>
    <scope>NUCLEOTIDE SEQUENCE [LARGE SCALE GENOMIC DNA]</scope>
</reference>
<keyword evidence="1" id="KW-1133">Transmembrane helix</keyword>
<keyword evidence="1" id="KW-0472">Membrane</keyword>
<accession>A0A1F6UWP4</accession>
<dbReference type="AlphaFoldDB" id="A0A1F6UWP4"/>
<protein>
    <recommendedName>
        <fullName evidence="4">Lipopolysaccharide assembly protein A domain-containing protein</fullName>
    </recommendedName>
</protein>
<gene>
    <name evidence="2" type="ORF">A2645_00615</name>
</gene>
<evidence type="ECO:0008006" key="4">
    <source>
        <dbReference type="Google" id="ProtNLM"/>
    </source>
</evidence>
<name>A0A1F6UWP4_9BACT</name>
<comment type="caution">
    <text evidence="2">The sequence shown here is derived from an EMBL/GenBank/DDBJ whole genome shotgun (WGS) entry which is preliminary data.</text>
</comment>
<organism evidence="2 3">
    <name type="scientific">Candidatus Nomurabacteria bacterium RIFCSPHIGHO2_01_FULL_39_9</name>
    <dbReference type="NCBI Taxonomy" id="1801735"/>
    <lineage>
        <taxon>Bacteria</taxon>
        <taxon>Candidatus Nomuraibacteriota</taxon>
    </lineage>
</organism>
<keyword evidence="1" id="KW-0812">Transmembrane</keyword>
<evidence type="ECO:0000256" key="1">
    <source>
        <dbReference type="SAM" id="Phobius"/>
    </source>
</evidence>
<proteinExistence type="predicted"/>
<feature type="transmembrane region" description="Helical" evidence="1">
    <location>
        <begin position="36"/>
        <end position="60"/>
    </location>
</feature>
<dbReference type="EMBL" id="MFTL01000009">
    <property type="protein sequence ID" value="OGI61782.1"/>
    <property type="molecule type" value="Genomic_DNA"/>
</dbReference>
<evidence type="ECO:0000313" key="2">
    <source>
        <dbReference type="EMBL" id="OGI61782.1"/>
    </source>
</evidence>
<dbReference type="STRING" id="1801735.A2645_00615"/>
<evidence type="ECO:0000313" key="3">
    <source>
        <dbReference type="Proteomes" id="UP000182253"/>
    </source>
</evidence>
<sequence length="66" mass="7032">MKIVAITCMVSSLCLTLLFCYVLVRTPIPMVDIKIIIAGVLAAVILIFSIIGAGIIAAILSQKEEL</sequence>
<dbReference type="Proteomes" id="UP000182253">
    <property type="component" value="Unassembled WGS sequence"/>
</dbReference>